<dbReference type="EMBL" id="CCFA01003380">
    <property type="protein sequence ID" value="CDW98496.1"/>
    <property type="molecule type" value="Genomic_DNA"/>
</dbReference>
<dbReference type="PANTHER" id="PTHR10250:SF26">
    <property type="entry name" value="GLUTATHIONE S-TRANSFERASE 3, MITOCHONDRIAL"/>
    <property type="match status" value="1"/>
</dbReference>
<keyword evidence="8" id="KW-1185">Reference proteome</keyword>
<dbReference type="SUPFAM" id="SSF161084">
    <property type="entry name" value="MAPEG domain-like"/>
    <property type="match status" value="1"/>
</dbReference>
<keyword evidence="2 5" id="KW-0812">Transmembrane</keyword>
<dbReference type="GO" id="GO:0005783">
    <property type="term" value="C:endoplasmic reticulum"/>
    <property type="evidence" value="ECO:0007669"/>
    <property type="project" value="TreeGrafter"/>
</dbReference>
<dbReference type="OrthoDB" id="410651at2759"/>
<reference evidence="7" key="2">
    <citation type="submission" date="2014-06" db="EMBL/GenBank/DDBJ databases">
        <authorList>
            <person name="Berkman J.Paul."/>
        </authorList>
    </citation>
    <scope>NUCLEOTIDE SEQUENCE [LARGE SCALE GENOMIC DNA]</scope>
</reference>
<dbReference type="InterPro" id="IPR023352">
    <property type="entry name" value="MAPEG-like_dom_sf"/>
</dbReference>
<keyword evidence="6" id="KW-0808">Transferase</keyword>
<dbReference type="GO" id="GO:0004602">
    <property type="term" value="F:glutathione peroxidase activity"/>
    <property type="evidence" value="ECO:0007669"/>
    <property type="project" value="TreeGrafter"/>
</dbReference>
<reference evidence="6" key="3">
    <citation type="submission" date="2014-06" db="EMBL/GenBank/DDBJ databases">
        <authorList>
            <person name="Ju J."/>
            <person name="Zhang J."/>
        </authorList>
    </citation>
    <scope>NUCLEOTIDE SEQUENCE</scope>
    <source>
        <strain evidence="6">SscI8</strain>
    </source>
</reference>
<dbReference type="Pfam" id="PF01124">
    <property type="entry name" value="MAPEG"/>
    <property type="match status" value="1"/>
</dbReference>
<dbReference type="GO" id="GO:0004364">
    <property type="term" value="F:glutathione transferase activity"/>
    <property type="evidence" value="ECO:0007669"/>
    <property type="project" value="TreeGrafter"/>
</dbReference>
<feature type="transmembrane region" description="Helical" evidence="5">
    <location>
        <begin position="37"/>
        <end position="56"/>
    </location>
</feature>
<evidence type="ECO:0000313" key="8">
    <source>
        <dbReference type="Proteomes" id="UP000242770"/>
    </source>
</evidence>
<evidence type="ECO:0000256" key="2">
    <source>
        <dbReference type="ARBA" id="ARBA00022692"/>
    </source>
</evidence>
<dbReference type="STRING" id="49012.A0A0F7S8B7"/>
<dbReference type="Proteomes" id="UP000242770">
    <property type="component" value="Unassembled WGS sequence"/>
</dbReference>
<sequence>MSKSIALPALTASIPAFYHFLAPKASTVQGLFLPVGYGYVVSTVVSAIWVTFLMGVKVGSARKAAQIPYPYLYADRAVAEKNREAHLFNCAQRVHQNTLENLTGFAFLTLFNGLFFPKLTAIISATWVISRIPYAIGYYSGTPSNRAFGAIFSGLSFLALLVTATYACFTIFGVAPISNTVL</sequence>
<evidence type="ECO:0000256" key="3">
    <source>
        <dbReference type="ARBA" id="ARBA00022989"/>
    </source>
</evidence>
<name>A0A0F7S8B7_9BASI</name>
<keyword evidence="4 5" id="KW-0472">Membrane</keyword>
<evidence type="ECO:0000256" key="1">
    <source>
        <dbReference type="ARBA" id="ARBA00004141"/>
    </source>
</evidence>
<feature type="transmembrane region" description="Helical" evidence="5">
    <location>
        <begin position="149"/>
        <end position="175"/>
    </location>
</feature>
<reference evidence="8" key="1">
    <citation type="submission" date="2014-06" db="EMBL/GenBank/DDBJ databases">
        <authorList>
            <person name="Berkman P.J."/>
        </authorList>
    </citation>
    <scope>NUCLEOTIDE SEQUENCE [LARGE SCALE GENOMIC DNA]</scope>
</reference>
<feature type="transmembrane region" description="Helical" evidence="5">
    <location>
        <begin position="102"/>
        <end position="129"/>
    </location>
</feature>
<proteinExistence type="predicted"/>
<protein>
    <submittedName>
        <fullName evidence="6">Related to glutathione s-transferase 3</fullName>
    </submittedName>
</protein>
<dbReference type="InterPro" id="IPR001129">
    <property type="entry name" value="Membr-assoc_MAPEG"/>
</dbReference>
<organism evidence="7 8">
    <name type="scientific">Sporisorium scitamineum</name>
    <dbReference type="NCBI Taxonomy" id="49012"/>
    <lineage>
        <taxon>Eukaryota</taxon>
        <taxon>Fungi</taxon>
        <taxon>Dikarya</taxon>
        <taxon>Basidiomycota</taxon>
        <taxon>Ustilaginomycotina</taxon>
        <taxon>Ustilaginomycetes</taxon>
        <taxon>Ustilaginales</taxon>
        <taxon>Ustilaginaceae</taxon>
        <taxon>Sporisorium</taxon>
    </lineage>
</organism>
<dbReference type="EMBL" id="LK056656">
    <property type="protein sequence ID" value="CDU22447.1"/>
    <property type="molecule type" value="Genomic_DNA"/>
</dbReference>
<dbReference type="Gene3D" id="1.20.120.550">
    <property type="entry name" value="Membrane associated eicosanoid/glutathione metabolism-like domain"/>
    <property type="match status" value="1"/>
</dbReference>
<evidence type="ECO:0000256" key="5">
    <source>
        <dbReference type="SAM" id="Phobius"/>
    </source>
</evidence>
<dbReference type="GO" id="GO:0005635">
    <property type="term" value="C:nuclear envelope"/>
    <property type="evidence" value="ECO:0007669"/>
    <property type="project" value="TreeGrafter"/>
</dbReference>
<evidence type="ECO:0000256" key="4">
    <source>
        <dbReference type="ARBA" id="ARBA00023136"/>
    </source>
</evidence>
<dbReference type="GO" id="GO:0016020">
    <property type="term" value="C:membrane"/>
    <property type="evidence" value="ECO:0007669"/>
    <property type="project" value="UniProtKB-SubCell"/>
</dbReference>
<accession>A0A0F7S8B7</accession>
<keyword evidence="3 5" id="KW-1133">Transmembrane helix</keyword>
<evidence type="ECO:0000313" key="6">
    <source>
        <dbReference type="EMBL" id="CDU22447.1"/>
    </source>
</evidence>
<gene>
    <name evidence="7" type="primary">SSCI56600.1</name>
    <name evidence="6" type="ORF">SPSC_01077</name>
</gene>
<evidence type="ECO:0000313" key="7">
    <source>
        <dbReference type="EMBL" id="CDW98496.1"/>
    </source>
</evidence>
<comment type="subcellular location">
    <subcellularLocation>
        <location evidence="1">Membrane</location>
        <topology evidence="1">Multi-pass membrane protein</topology>
    </subcellularLocation>
</comment>
<dbReference type="InterPro" id="IPR050997">
    <property type="entry name" value="MAPEG"/>
</dbReference>
<dbReference type="AlphaFoldDB" id="A0A0F7S8B7"/>
<dbReference type="PANTHER" id="PTHR10250">
    <property type="entry name" value="MICROSOMAL GLUTATHIONE S-TRANSFERASE"/>
    <property type="match status" value="1"/>
</dbReference>